<evidence type="ECO:0000313" key="3">
    <source>
        <dbReference type="EMBL" id="GLR27554.1"/>
    </source>
</evidence>
<dbReference type="InterPro" id="IPR005511">
    <property type="entry name" value="SMP-30"/>
</dbReference>
<dbReference type="InterPro" id="IPR011042">
    <property type="entry name" value="6-blade_b-propeller_TolB-like"/>
</dbReference>
<dbReference type="EMBL" id="BSOJ01000032">
    <property type="protein sequence ID" value="GLR27554.1"/>
    <property type="molecule type" value="Genomic_DNA"/>
</dbReference>
<feature type="domain" description="SMP-30/Gluconolactonase/LRE-like region" evidence="2">
    <location>
        <begin position="19"/>
        <end position="262"/>
    </location>
</feature>
<proteinExistence type="inferred from homology"/>
<dbReference type="PANTHER" id="PTHR10907">
    <property type="entry name" value="REGUCALCIN"/>
    <property type="match status" value="1"/>
</dbReference>
<dbReference type="SUPFAM" id="SSF63829">
    <property type="entry name" value="Calcium-dependent phosphotriesterase"/>
    <property type="match status" value="1"/>
</dbReference>
<dbReference type="Pfam" id="PF08450">
    <property type="entry name" value="SGL"/>
    <property type="match status" value="1"/>
</dbReference>
<dbReference type="Proteomes" id="UP001156664">
    <property type="component" value="Unassembled WGS sequence"/>
</dbReference>
<dbReference type="PANTHER" id="PTHR10907:SF47">
    <property type="entry name" value="REGUCALCIN"/>
    <property type="match status" value="1"/>
</dbReference>
<name>A0ABQ5YTT3_9BURK</name>
<dbReference type="PRINTS" id="PR01790">
    <property type="entry name" value="SMP30FAMILY"/>
</dbReference>
<evidence type="ECO:0000259" key="2">
    <source>
        <dbReference type="Pfam" id="PF08450"/>
    </source>
</evidence>
<comment type="caution">
    <text evidence="3">The sequence shown here is derived from an EMBL/GenBank/DDBJ whole genome shotgun (WGS) entry which is preliminary data.</text>
</comment>
<evidence type="ECO:0000313" key="4">
    <source>
        <dbReference type="Proteomes" id="UP001156664"/>
    </source>
</evidence>
<dbReference type="Gene3D" id="2.120.10.30">
    <property type="entry name" value="TolB, C-terminal domain"/>
    <property type="match status" value="1"/>
</dbReference>
<organism evidence="3 4">
    <name type="scientific">Limnobacter litoralis</name>
    <dbReference type="NCBI Taxonomy" id="481366"/>
    <lineage>
        <taxon>Bacteria</taxon>
        <taxon>Pseudomonadati</taxon>
        <taxon>Pseudomonadota</taxon>
        <taxon>Betaproteobacteria</taxon>
        <taxon>Burkholderiales</taxon>
        <taxon>Burkholderiaceae</taxon>
        <taxon>Limnobacter</taxon>
    </lineage>
</organism>
<gene>
    <name evidence="3" type="ORF">GCM10007875_26450</name>
</gene>
<sequence>MRRINTMDWTALAVPRCELAESPRYAHGGWTWLDIKQRKLYRLKQKSLLNSPLQRVEVIALPDEIACVLPTSQPDLWMAYGRQGAWRMQANQLTRAMDAPFDSTKHRFNDGKADSAGRAWVSSLVDARQPATAALYRMQHGQAKAMVDGLIVGNGLAFSPCNHWLYLTDTRQRAVWRYAFDLAKGELGQRELLHTYTEGTERPDGAVVSADGSYWVAVIEGYRLDRFNAAGTLVEQVELPLARPTMPCLGGPHGDEMMVCSAQPDLDFPNRPGFEQASLIAARVSAQALPENQVV</sequence>
<protein>
    <submittedName>
        <fullName evidence="3">Gluconolactonase</fullName>
    </submittedName>
</protein>
<accession>A0ABQ5YTT3</accession>
<reference evidence="4" key="1">
    <citation type="journal article" date="2019" name="Int. J. Syst. Evol. Microbiol.">
        <title>The Global Catalogue of Microorganisms (GCM) 10K type strain sequencing project: providing services to taxonomists for standard genome sequencing and annotation.</title>
        <authorList>
            <consortium name="The Broad Institute Genomics Platform"/>
            <consortium name="The Broad Institute Genome Sequencing Center for Infectious Disease"/>
            <person name="Wu L."/>
            <person name="Ma J."/>
        </authorList>
    </citation>
    <scope>NUCLEOTIDE SEQUENCE [LARGE SCALE GENOMIC DNA]</scope>
    <source>
        <strain evidence="4">NBRC 105857</strain>
    </source>
</reference>
<evidence type="ECO:0000256" key="1">
    <source>
        <dbReference type="ARBA" id="ARBA00008853"/>
    </source>
</evidence>
<comment type="similarity">
    <text evidence="1">Belongs to the SMP-30/CGR1 family.</text>
</comment>
<dbReference type="InterPro" id="IPR013658">
    <property type="entry name" value="SGL"/>
</dbReference>
<keyword evidence="4" id="KW-1185">Reference proteome</keyword>